<dbReference type="InterPro" id="IPR006597">
    <property type="entry name" value="Sel1-like"/>
</dbReference>
<evidence type="ECO:0000313" key="3">
    <source>
        <dbReference type="EMBL" id="CAB9527688.1"/>
    </source>
</evidence>
<dbReference type="Pfam" id="PF04564">
    <property type="entry name" value="U-box"/>
    <property type="match status" value="1"/>
</dbReference>
<dbReference type="AlphaFoldDB" id="A0A9N8EVW7"/>
<proteinExistence type="inferred from homology"/>
<feature type="domain" description="U-box" evidence="2">
    <location>
        <begin position="24"/>
        <end position="99"/>
    </location>
</feature>
<name>A0A9N8EVW7_9STRA</name>
<dbReference type="InterPro" id="IPR011990">
    <property type="entry name" value="TPR-like_helical_dom_sf"/>
</dbReference>
<dbReference type="CDD" id="cd16655">
    <property type="entry name" value="RING-Ubox_WDSUB1-like"/>
    <property type="match status" value="1"/>
</dbReference>
<dbReference type="Gene3D" id="1.25.40.10">
    <property type="entry name" value="Tetratricopeptide repeat domain"/>
    <property type="match status" value="1"/>
</dbReference>
<gene>
    <name evidence="3" type="ORF">SEMRO_2046_G312470.1</name>
</gene>
<dbReference type="PROSITE" id="PS51698">
    <property type="entry name" value="U_BOX"/>
    <property type="match status" value="1"/>
</dbReference>
<dbReference type="SUPFAM" id="SSF81901">
    <property type="entry name" value="HCP-like"/>
    <property type="match status" value="1"/>
</dbReference>
<comment type="similarity">
    <text evidence="1">Belongs to the sel-1 family.</text>
</comment>
<dbReference type="InterPro" id="IPR003613">
    <property type="entry name" value="Ubox_domain"/>
</dbReference>
<reference evidence="3" key="1">
    <citation type="submission" date="2020-06" db="EMBL/GenBank/DDBJ databases">
        <authorList>
            <consortium name="Plant Systems Biology data submission"/>
        </authorList>
    </citation>
    <scope>NUCLEOTIDE SEQUENCE</scope>
    <source>
        <strain evidence="3">D6</strain>
    </source>
</reference>
<organism evidence="3 4">
    <name type="scientific">Seminavis robusta</name>
    <dbReference type="NCBI Taxonomy" id="568900"/>
    <lineage>
        <taxon>Eukaryota</taxon>
        <taxon>Sar</taxon>
        <taxon>Stramenopiles</taxon>
        <taxon>Ochrophyta</taxon>
        <taxon>Bacillariophyta</taxon>
        <taxon>Bacillariophyceae</taxon>
        <taxon>Bacillariophycidae</taxon>
        <taxon>Naviculales</taxon>
        <taxon>Naviculaceae</taxon>
        <taxon>Seminavis</taxon>
    </lineage>
</organism>
<dbReference type="EMBL" id="CAICTM010002044">
    <property type="protein sequence ID" value="CAB9527688.1"/>
    <property type="molecule type" value="Genomic_DNA"/>
</dbReference>
<dbReference type="InterPro" id="IPR050767">
    <property type="entry name" value="Sel1_AlgK"/>
</dbReference>
<comment type="caution">
    <text evidence="3">The sequence shown here is derived from an EMBL/GenBank/DDBJ whole genome shotgun (WGS) entry which is preliminary data.</text>
</comment>
<evidence type="ECO:0000313" key="4">
    <source>
        <dbReference type="Proteomes" id="UP001153069"/>
    </source>
</evidence>
<dbReference type="SMART" id="SM00504">
    <property type="entry name" value="Ubox"/>
    <property type="match status" value="1"/>
</dbReference>
<dbReference type="InterPro" id="IPR013083">
    <property type="entry name" value="Znf_RING/FYVE/PHD"/>
</dbReference>
<dbReference type="Gene3D" id="3.30.40.10">
    <property type="entry name" value="Zinc/RING finger domain, C3HC4 (zinc finger)"/>
    <property type="match status" value="1"/>
</dbReference>
<protein>
    <submittedName>
        <fullName evidence="3">Sel1 domain protein repeat-containing protein</fullName>
    </submittedName>
</protein>
<sequence length="292" mass="32584">MSPANRCRKSDSTSVKISKDQMTSLTDDLICPISLELPCDPVIAEDGRIYDRPSIEEHFQSHRGDLKSPITNEQMGIKLLPAVQHRNTIETLVAAGVIWGDLAAKWIEKVKEKKDTEELLKKANSGNADAMYEAGARNFYGLHGFKQDFKLGIQWYTKAHRAGNVRATVLLGGYYLNGFGVTKCCTKGMVYMSVAAGQGSNIAAYTLGMAFANGRHGFNVDKAEAIHWLGKATEDSPHDCLSYSFKHRTRVWIDQLKTSKKPRMTKHTNQVEGWSSILNKYADFECTVKIMT</sequence>
<accession>A0A9N8EVW7</accession>
<dbReference type="PANTHER" id="PTHR11102:SF160">
    <property type="entry name" value="ERAD-ASSOCIATED E3 UBIQUITIN-PROTEIN LIGASE COMPONENT HRD3"/>
    <property type="match status" value="1"/>
</dbReference>
<dbReference type="Pfam" id="PF08238">
    <property type="entry name" value="Sel1"/>
    <property type="match status" value="3"/>
</dbReference>
<dbReference type="SUPFAM" id="SSF57850">
    <property type="entry name" value="RING/U-box"/>
    <property type="match status" value="1"/>
</dbReference>
<dbReference type="Proteomes" id="UP001153069">
    <property type="component" value="Unassembled WGS sequence"/>
</dbReference>
<dbReference type="SMART" id="SM00671">
    <property type="entry name" value="SEL1"/>
    <property type="match status" value="3"/>
</dbReference>
<dbReference type="OrthoDB" id="116827at2759"/>
<keyword evidence="4" id="KW-1185">Reference proteome</keyword>
<evidence type="ECO:0000259" key="2">
    <source>
        <dbReference type="PROSITE" id="PS51698"/>
    </source>
</evidence>
<dbReference type="GO" id="GO:0016567">
    <property type="term" value="P:protein ubiquitination"/>
    <property type="evidence" value="ECO:0007669"/>
    <property type="project" value="InterPro"/>
</dbReference>
<dbReference type="GO" id="GO:0004842">
    <property type="term" value="F:ubiquitin-protein transferase activity"/>
    <property type="evidence" value="ECO:0007669"/>
    <property type="project" value="InterPro"/>
</dbReference>
<evidence type="ECO:0000256" key="1">
    <source>
        <dbReference type="ARBA" id="ARBA00038101"/>
    </source>
</evidence>
<dbReference type="PANTHER" id="PTHR11102">
    <property type="entry name" value="SEL-1-LIKE PROTEIN"/>
    <property type="match status" value="1"/>
</dbReference>